<dbReference type="PANTHER" id="PTHR46618:SF1">
    <property type="entry name" value="ARMADILLO REPEAT-CONTAINING PROTEIN 3"/>
    <property type="match status" value="1"/>
</dbReference>
<keyword evidence="4" id="KW-0418">Kinase</keyword>
<feature type="region of interest" description="Disordered" evidence="2">
    <location>
        <begin position="1293"/>
        <end position="1344"/>
    </location>
</feature>
<feature type="region of interest" description="Disordered" evidence="2">
    <location>
        <begin position="254"/>
        <end position="293"/>
    </location>
</feature>
<evidence type="ECO:0000256" key="1">
    <source>
        <dbReference type="ARBA" id="ARBA00022737"/>
    </source>
</evidence>
<feature type="region of interest" description="Disordered" evidence="2">
    <location>
        <begin position="338"/>
        <end position="361"/>
    </location>
</feature>
<accession>A0A2J7ZT87</accession>
<organism evidence="4 5">
    <name type="scientific">Tetrabaena socialis</name>
    <dbReference type="NCBI Taxonomy" id="47790"/>
    <lineage>
        <taxon>Eukaryota</taxon>
        <taxon>Viridiplantae</taxon>
        <taxon>Chlorophyta</taxon>
        <taxon>core chlorophytes</taxon>
        <taxon>Chlorophyceae</taxon>
        <taxon>CS clade</taxon>
        <taxon>Chlamydomonadales</taxon>
        <taxon>Tetrabaenaceae</taxon>
        <taxon>Tetrabaena</taxon>
    </lineage>
</organism>
<feature type="compositionally biased region" description="Gly residues" evidence="2">
    <location>
        <begin position="847"/>
        <end position="859"/>
    </location>
</feature>
<feature type="compositionally biased region" description="Gly residues" evidence="2">
    <location>
        <begin position="1427"/>
        <end position="1441"/>
    </location>
</feature>
<comment type="caution">
    <text evidence="4">The sequence shown here is derived from an EMBL/GenBank/DDBJ whole genome shotgun (WGS) entry which is preliminary data.</text>
</comment>
<keyword evidence="5" id="KW-1185">Reference proteome</keyword>
<feature type="compositionally biased region" description="Low complexity" evidence="2">
    <location>
        <begin position="765"/>
        <end position="808"/>
    </location>
</feature>
<feature type="compositionally biased region" description="Low complexity" evidence="2">
    <location>
        <begin position="1389"/>
        <end position="1399"/>
    </location>
</feature>
<dbReference type="EMBL" id="PGGS01000497">
    <property type="protein sequence ID" value="PNH03484.1"/>
    <property type="molecule type" value="Genomic_DNA"/>
</dbReference>
<feature type="region of interest" description="Disordered" evidence="2">
    <location>
        <begin position="408"/>
        <end position="494"/>
    </location>
</feature>
<feature type="compositionally biased region" description="Low complexity" evidence="2">
    <location>
        <begin position="906"/>
        <end position="916"/>
    </location>
</feature>
<feature type="compositionally biased region" description="Low complexity" evidence="2">
    <location>
        <begin position="464"/>
        <end position="493"/>
    </location>
</feature>
<feature type="compositionally biased region" description="Gly residues" evidence="2">
    <location>
        <begin position="1043"/>
        <end position="1058"/>
    </location>
</feature>
<dbReference type="InterPro" id="IPR052441">
    <property type="entry name" value="Armadillo-Ser/Thr_Kinase"/>
</dbReference>
<gene>
    <name evidence="4" type="ORF">TSOC_010455</name>
</gene>
<feature type="compositionally biased region" description="Low complexity" evidence="2">
    <location>
        <begin position="265"/>
        <end position="293"/>
    </location>
</feature>
<feature type="domain" description="EDR1/CTR1/ARMC3-like peptidase-like" evidence="3">
    <location>
        <begin position="73"/>
        <end position="124"/>
    </location>
</feature>
<keyword evidence="4" id="KW-0808">Transferase</keyword>
<evidence type="ECO:0000259" key="3">
    <source>
        <dbReference type="Pfam" id="PF14381"/>
    </source>
</evidence>
<feature type="compositionally biased region" description="Gly residues" evidence="2">
    <location>
        <begin position="1325"/>
        <end position="1339"/>
    </location>
</feature>
<evidence type="ECO:0000256" key="2">
    <source>
        <dbReference type="SAM" id="MobiDB-lite"/>
    </source>
</evidence>
<evidence type="ECO:0000313" key="5">
    <source>
        <dbReference type="Proteomes" id="UP000236333"/>
    </source>
</evidence>
<name>A0A2J7ZT87_9CHLO</name>
<dbReference type="InterPro" id="IPR055164">
    <property type="entry name" value="EDR1/CTR1/ARMC3-like_pept-like"/>
</dbReference>
<feature type="region of interest" description="Disordered" evidence="2">
    <location>
        <begin position="509"/>
        <end position="646"/>
    </location>
</feature>
<dbReference type="GO" id="GO:0016301">
    <property type="term" value="F:kinase activity"/>
    <property type="evidence" value="ECO:0007669"/>
    <property type="project" value="UniProtKB-KW"/>
</dbReference>
<feature type="compositionally biased region" description="Low complexity" evidence="2">
    <location>
        <begin position="924"/>
        <end position="948"/>
    </location>
</feature>
<feature type="compositionally biased region" description="Low complexity" evidence="2">
    <location>
        <begin position="429"/>
        <end position="442"/>
    </location>
</feature>
<feature type="region of interest" description="Disordered" evidence="2">
    <location>
        <begin position="744"/>
        <end position="1093"/>
    </location>
</feature>
<sequence length="1511" mass="150355">MNPASFHSSFHTAPLQPGLAPVPALAAASEEQQLSLALARSVAEQTAWERRALQASTSTNAQHGRLLQRTAGEALSQKLWQLGSLGYGEVITDGFYDIYGDYPEVQEGAEFPGLEHLRKVRVASGDVREVLAHVVCDRFGGTYDSESSLEHFWQVSSSAEKRRNHSAVVLLCRLEVGAARHRAILFKVLADAAKLQCSLIRGQVLCGADNAANVLVMVDGREHVVDLVFEPGRLYTPEEFAALVQLRRTKRDSWQRPPAAQCVETSAVSASSTSSTSTTAGGTPPHSGAAAATGNGAVAPGLVSVGSQGSAAAPGMTIPGAHAAAASVPLPAHDALSTAASTNSPRATHPRPLAPLPPVPVYSSSLPPSGGLLGPGHGAMWGLGTPQVHGNGPAISGSRVRFTITDLPKSQAAPPQPGRGAVHAGPTGGAPADRPAPARQPASGGGGGGVGGSSAGARPPHPAGPATATSAPLATSAGSGSGSGAPVVPSSSGRHGCVPYLPAKARSMLDLGGSHGGPDDEPSGSDLIRLDSEPLPADFAAHCGLEHGGSSGGVLSPEPSTTPTGQQQQQQQLGGPPPPGGGLLNRNQGSLDQNGWVKFSGSFGRAGEGRPGGQAGGLGLGPSPLAHASSPGPSLGPSSAPAATTAGAPGVAVAGLVPQPTVDSSGSLASACAASSPDAAAAGGRGGSVSGMASMAHLGAPASGGSGALPGAAPAAPAAGPVVGGMSGQSPFAHFLLPSSGPSMSLPVGSGSTAASPNGGGSTGNGSTALPGSGQQQAAAGAAAGQQRAGLQQQQQQPGPGPQKQQGPHGTSSTPFAVAPNMARASLPPHAASYSVLPQHPSPPHPGSGGGGGGGGVGGLPPTAPPAPGGVARVSSVSYVGQGQPPPPMQPPYPGTRQPAAGSHDPAGSRGAPMSGGAAGAGPGVSFTPPSKSAGGEAGSGSKAPSPSLSTPFALTPSSVQSTPPGSAPAGGTPFGDLSPFSLGEGPQQPASGSGSAGGRRGDKPGGKAGERERAQGIFADLSPFNTGASGSTGGGDRDSTPPGGGRSGTPSGAGGSGPPIVEMPSSDTSRDGTPRVSFSSVPEQQGPSSGGIEAATLDLSRMRLGSSNGRADASVGRVGGAQHHQHHHHQQQQQQQQNLFYQQQQQQQAQQQQLQAFGPMMMGHAAAAAAQQQQQQQQQQAMSLYAAAMQGGPHAQIYLQQAFAAATSAGIFLPVQQGYMPHMGGGVGGPAPHPSSGFAWRPSFDAPQQWGPGGGGWGAPALAQQQQQQQQQVMAQQQFLMQTAFLQQQQQHQQQHQQQQHQHHQQQQQQQHQHEQQQQQLMAGLGGSHSVGGLGGEQGPERRTSMMAATTTTTTVIKTHVVEGAGAPSPFASAGPQAQLRLDMPQQHALPAPQQQQQGGRPSGMAGFSHEMTIPSQQRLAAMQGGYIGGGGSHSGGGDSGSSPLGLQPTLSASMPLPAAYKELEIDPSELTYNQRIGIGRWAAAVDAGDAGDAAVVGAGDGAVVNAGDV</sequence>
<feature type="compositionally biased region" description="Pro residues" evidence="2">
    <location>
        <begin position="884"/>
        <end position="894"/>
    </location>
</feature>
<feature type="compositionally biased region" description="Polar residues" evidence="2">
    <location>
        <begin position="949"/>
        <end position="961"/>
    </location>
</feature>
<dbReference type="PANTHER" id="PTHR46618">
    <property type="entry name" value="ARMADILLO REPEAT-CONTAINING PROTEIN 3"/>
    <property type="match status" value="1"/>
</dbReference>
<feature type="compositionally biased region" description="Gly residues" evidence="2">
    <location>
        <begin position="443"/>
        <end position="454"/>
    </location>
</feature>
<dbReference type="Pfam" id="PF14381">
    <property type="entry name" value="EDR1_CTR1_ARMC3_pept"/>
    <property type="match status" value="2"/>
</dbReference>
<feature type="compositionally biased region" description="Gly residues" evidence="2">
    <location>
        <begin position="604"/>
        <end position="620"/>
    </location>
</feature>
<dbReference type="OrthoDB" id="339325at2759"/>
<protein>
    <submittedName>
        <fullName evidence="4">Serine/threonine-protein kinase CTR1</fullName>
    </submittedName>
</protein>
<feature type="region of interest" description="Disordered" evidence="2">
    <location>
        <begin position="1389"/>
        <end position="1408"/>
    </location>
</feature>
<feature type="compositionally biased region" description="Low complexity" evidence="2">
    <location>
        <begin position="561"/>
        <end position="574"/>
    </location>
</feature>
<feature type="compositionally biased region" description="Polar residues" evidence="2">
    <location>
        <begin position="1077"/>
        <end position="1088"/>
    </location>
</feature>
<feature type="compositionally biased region" description="Low complexity" evidence="2">
    <location>
        <begin position="962"/>
        <end position="976"/>
    </location>
</feature>
<evidence type="ECO:0000313" key="4">
    <source>
        <dbReference type="EMBL" id="PNH03484.1"/>
    </source>
</evidence>
<dbReference type="Proteomes" id="UP000236333">
    <property type="component" value="Unassembled WGS sequence"/>
</dbReference>
<feature type="compositionally biased region" description="Low complexity" evidence="2">
    <location>
        <begin position="744"/>
        <end position="757"/>
    </location>
</feature>
<keyword evidence="1" id="KW-0677">Repeat</keyword>
<reference evidence="4 5" key="1">
    <citation type="journal article" date="2017" name="Mol. Biol. Evol.">
        <title>The 4-celled Tetrabaena socialis nuclear genome reveals the essential components for genetic control of cell number at the origin of multicellularity in the volvocine lineage.</title>
        <authorList>
            <person name="Featherston J."/>
            <person name="Arakaki Y."/>
            <person name="Hanschen E.R."/>
            <person name="Ferris P.J."/>
            <person name="Michod R.E."/>
            <person name="Olson B.J.S.C."/>
            <person name="Nozaki H."/>
            <person name="Durand P.M."/>
        </authorList>
    </citation>
    <scope>NUCLEOTIDE SEQUENCE [LARGE SCALE GENOMIC DNA]</scope>
    <source>
        <strain evidence="4 5">NIES-571</strain>
    </source>
</reference>
<proteinExistence type="predicted"/>
<feature type="region of interest" description="Disordered" evidence="2">
    <location>
        <begin position="1106"/>
        <end position="1144"/>
    </location>
</feature>
<feature type="region of interest" description="Disordered" evidence="2">
    <location>
        <begin position="1425"/>
        <end position="1452"/>
    </location>
</feature>
<feature type="domain" description="EDR1/CTR1/ARMC3-like peptidase-like" evidence="3">
    <location>
        <begin position="128"/>
        <end position="234"/>
    </location>
</feature>
<feature type="compositionally biased region" description="Low complexity" evidence="2">
    <location>
        <begin position="621"/>
        <end position="646"/>
    </location>
</feature>
<feature type="compositionally biased region" description="Low complexity" evidence="2">
    <location>
        <begin position="1132"/>
        <end position="1144"/>
    </location>
</feature>
<feature type="compositionally biased region" description="Low complexity" evidence="2">
    <location>
        <begin position="1293"/>
        <end position="1321"/>
    </location>
</feature>
<feature type="compositionally biased region" description="Basic and acidic residues" evidence="2">
    <location>
        <begin position="1000"/>
        <end position="1015"/>
    </location>
</feature>